<evidence type="ECO:0000259" key="11">
    <source>
        <dbReference type="PROSITE" id="PS50109"/>
    </source>
</evidence>
<dbReference type="InterPro" id="IPR005467">
    <property type="entry name" value="His_kinase_dom"/>
</dbReference>
<evidence type="ECO:0000256" key="3">
    <source>
        <dbReference type="ARBA" id="ARBA00022553"/>
    </source>
</evidence>
<reference evidence="12" key="1">
    <citation type="submission" date="2022-01" db="EMBL/GenBank/DDBJ databases">
        <authorList>
            <person name="Jo J.-H."/>
            <person name="Im W.-T."/>
        </authorList>
    </citation>
    <scope>NUCLEOTIDE SEQUENCE</scope>
    <source>
        <strain evidence="12">NA20</strain>
    </source>
</reference>
<dbReference type="InterPro" id="IPR003594">
    <property type="entry name" value="HATPase_dom"/>
</dbReference>
<sequence length="781" mass="88897">MRCILLLFFLTITADLFCQETAAARVRSLLAKATAQRPEFGDTSPQAGLAIRHAEQAMAIAGKNKMAREFHEAGMLKIEALYATGKVQAMEQMLLSTKDSLKAEVARNISRHYNDGYFCPRDASKSVEYARLSIELSQGAKDLTRRVNGLNQLAYVYLRSGDADKAEEKFTEVVRIASRLRSEHASFPYLHLMLINEWRGYLNKAVQIGLDGIRHLDFTGYTLYKTSIYLHIARMYWMLSDLEKSIEFFRIAQQECFRQKQEVGFWFSTRGMIDHLLTLQRPEEARRLYDEAYQLIPSPKENEAYILQRLASARLNIVFRQYAIVDSCLAQALRVNAGSDYGVAIDRAYAERYFSTKQFDKAKTAIEKSLSQPEAWSVYNIAEVHQFAYRVDSARGDLASALSHLHVSKKLTDSLNVSAKARQAEELTIQYQTEKIKRDIQFKEQTIQLMEKQQALQAAAFGETRLKFVIDSTEKQNRLLSMSATAAERDKELAVNQRNIDQLQSDNASRQSRLENATFTRNIILLVVLLLAIMLLMLYRQFKAKQAANKLIDKKNTRLEELVKQKQSLVEEKDWLLKEIHHRVKNNLQTVISLLESQSHYLDSEALSANQVSRNRVYAMSLVHQKLYQTENVASVQMDVYLRELVDHLRDCMDIKGIQFVLKLIQIQLDVSQAISLGLILNEAITNSIKHAFPNGTNGAIIEVEMDRKEEGELVFLIRDNGIGISADLQKSRPTSLGLKLIKGLTEDLEGRFEMNTKSGTAMTITFVPKDPFSSLNGVLA</sequence>
<comment type="catalytic activity">
    <reaction evidence="1">
        <text>ATP + protein L-histidine = ADP + protein N-phospho-L-histidine.</text>
        <dbReference type="EC" id="2.7.13.3"/>
    </reaction>
</comment>
<proteinExistence type="predicted"/>
<keyword evidence="7" id="KW-0067">ATP-binding</keyword>
<evidence type="ECO:0000256" key="10">
    <source>
        <dbReference type="SAM" id="SignalP"/>
    </source>
</evidence>
<dbReference type="InterPro" id="IPR036890">
    <property type="entry name" value="HATPase_C_sf"/>
</dbReference>
<dbReference type="Gene3D" id="3.30.450.20">
    <property type="entry name" value="PAS domain"/>
    <property type="match status" value="1"/>
</dbReference>
<gene>
    <name evidence="12" type="ORF">LZZ85_04740</name>
</gene>
<keyword evidence="6 12" id="KW-0418">Kinase</keyword>
<organism evidence="12 13">
    <name type="scientific">Terrimonas ginsenosidimutans</name>
    <dbReference type="NCBI Taxonomy" id="2908004"/>
    <lineage>
        <taxon>Bacteria</taxon>
        <taxon>Pseudomonadati</taxon>
        <taxon>Bacteroidota</taxon>
        <taxon>Chitinophagia</taxon>
        <taxon>Chitinophagales</taxon>
        <taxon>Chitinophagaceae</taxon>
        <taxon>Terrimonas</taxon>
    </lineage>
</organism>
<dbReference type="SMART" id="SM00387">
    <property type="entry name" value="HATPase_c"/>
    <property type="match status" value="1"/>
</dbReference>
<keyword evidence="13" id="KW-1185">Reference proteome</keyword>
<evidence type="ECO:0000256" key="5">
    <source>
        <dbReference type="ARBA" id="ARBA00022741"/>
    </source>
</evidence>
<keyword evidence="8" id="KW-0175">Coiled coil</keyword>
<feature type="domain" description="Histidine kinase" evidence="11">
    <location>
        <begin position="579"/>
        <end position="771"/>
    </location>
</feature>
<name>A0ABS9KMM0_9BACT</name>
<evidence type="ECO:0000256" key="6">
    <source>
        <dbReference type="ARBA" id="ARBA00022777"/>
    </source>
</evidence>
<evidence type="ECO:0000256" key="4">
    <source>
        <dbReference type="ARBA" id="ARBA00022679"/>
    </source>
</evidence>
<dbReference type="RefSeq" id="WP_237868967.1">
    <property type="nucleotide sequence ID" value="NZ_JAKLTR010000002.1"/>
</dbReference>
<keyword evidence="9" id="KW-0472">Membrane</keyword>
<dbReference type="GO" id="GO:0016301">
    <property type="term" value="F:kinase activity"/>
    <property type="evidence" value="ECO:0007669"/>
    <property type="project" value="UniProtKB-KW"/>
</dbReference>
<dbReference type="EC" id="2.7.13.3" evidence="2"/>
<dbReference type="Proteomes" id="UP001165367">
    <property type="component" value="Unassembled WGS sequence"/>
</dbReference>
<keyword evidence="10" id="KW-0732">Signal</keyword>
<dbReference type="PANTHER" id="PTHR41523:SF8">
    <property type="entry name" value="ETHYLENE RESPONSE SENSOR PROTEIN"/>
    <property type="match status" value="1"/>
</dbReference>
<accession>A0ABS9KMM0</accession>
<dbReference type="Gene3D" id="1.25.40.10">
    <property type="entry name" value="Tetratricopeptide repeat domain"/>
    <property type="match status" value="2"/>
</dbReference>
<dbReference type="InterPro" id="IPR011495">
    <property type="entry name" value="Sig_transdc_His_kin_sub2_dim/P"/>
</dbReference>
<keyword evidence="4" id="KW-0808">Transferase</keyword>
<feature type="signal peptide" evidence="10">
    <location>
        <begin position="1"/>
        <end position="18"/>
    </location>
</feature>
<dbReference type="InterPro" id="IPR011990">
    <property type="entry name" value="TPR-like_helical_dom_sf"/>
</dbReference>
<keyword evidence="9" id="KW-0812">Transmembrane</keyword>
<dbReference type="EMBL" id="JAKLTR010000002">
    <property type="protein sequence ID" value="MCG2613572.1"/>
    <property type="molecule type" value="Genomic_DNA"/>
</dbReference>
<keyword evidence="9" id="KW-1133">Transmembrane helix</keyword>
<evidence type="ECO:0000256" key="7">
    <source>
        <dbReference type="ARBA" id="ARBA00022840"/>
    </source>
</evidence>
<comment type="caution">
    <text evidence="12">The sequence shown here is derived from an EMBL/GenBank/DDBJ whole genome shotgun (WGS) entry which is preliminary data.</text>
</comment>
<protein>
    <recommendedName>
        <fullName evidence="2">histidine kinase</fullName>
        <ecNumber evidence="2">2.7.13.3</ecNumber>
    </recommendedName>
</protein>
<keyword evidence="3" id="KW-0597">Phosphoprotein</keyword>
<evidence type="ECO:0000313" key="13">
    <source>
        <dbReference type="Proteomes" id="UP001165367"/>
    </source>
</evidence>
<dbReference type="SUPFAM" id="SSF55874">
    <property type="entry name" value="ATPase domain of HSP90 chaperone/DNA topoisomerase II/histidine kinase"/>
    <property type="match status" value="1"/>
</dbReference>
<feature type="transmembrane region" description="Helical" evidence="9">
    <location>
        <begin position="519"/>
        <end position="539"/>
    </location>
</feature>
<dbReference type="Pfam" id="PF07568">
    <property type="entry name" value="HisKA_2"/>
    <property type="match status" value="1"/>
</dbReference>
<feature type="coiled-coil region" evidence="8">
    <location>
        <begin position="545"/>
        <end position="579"/>
    </location>
</feature>
<dbReference type="PANTHER" id="PTHR41523">
    <property type="entry name" value="TWO-COMPONENT SYSTEM SENSOR PROTEIN"/>
    <property type="match status" value="1"/>
</dbReference>
<feature type="chain" id="PRO_5046348680" description="histidine kinase" evidence="10">
    <location>
        <begin position="19"/>
        <end position="781"/>
    </location>
</feature>
<evidence type="ECO:0000256" key="2">
    <source>
        <dbReference type="ARBA" id="ARBA00012438"/>
    </source>
</evidence>
<evidence type="ECO:0000256" key="9">
    <source>
        <dbReference type="SAM" id="Phobius"/>
    </source>
</evidence>
<dbReference type="SUPFAM" id="SSF48452">
    <property type="entry name" value="TPR-like"/>
    <property type="match status" value="1"/>
</dbReference>
<dbReference type="Gene3D" id="3.30.565.10">
    <property type="entry name" value="Histidine kinase-like ATPase, C-terminal domain"/>
    <property type="match status" value="1"/>
</dbReference>
<evidence type="ECO:0000256" key="1">
    <source>
        <dbReference type="ARBA" id="ARBA00000085"/>
    </source>
</evidence>
<dbReference type="PROSITE" id="PS50109">
    <property type="entry name" value="HIS_KIN"/>
    <property type="match status" value="1"/>
</dbReference>
<evidence type="ECO:0000256" key="8">
    <source>
        <dbReference type="SAM" id="Coils"/>
    </source>
</evidence>
<dbReference type="Pfam" id="PF02518">
    <property type="entry name" value="HATPase_c"/>
    <property type="match status" value="1"/>
</dbReference>
<evidence type="ECO:0000313" key="12">
    <source>
        <dbReference type="EMBL" id="MCG2613572.1"/>
    </source>
</evidence>
<keyword evidence="5" id="KW-0547">Nucleotide-binding</keyword>